<evidence type="ECO:0000256" key="7">
    <source>
        <dbReference type="ARBA" id="ARBA00023136"/>
    </source>
</evidence>
<dbReference type="Pfam" id="PF07690">
    <property type="entry name" value="MFS_1"/>
    <property type="match status" value="1"/>
</dbReference>
<evidence type="ECO:0000256" key="3">
    <source>
        <dbReference type="ARBA" id="ARBA00022448"/>
    </source>
</evidence>
<accession>A0A6H9XNM5</accession>
<evidence type="ECO:0000313" key="9">
    <source>
        <dbReference type="EMBL" id="SPW28521.1"/>
    </source>
</evidence>
<dbReference type="InterPro" id="IPR004638">
    <property type="entry name" value="EmrB-like"/>
</dbReference>
<dbReference type="EMBL" id="UARK01000011">
    <property type="protein sequence ID" value="SPW28521.1"/>
    <property type="molecule type" value="Genomic_DNA"/>
</dbReference>
<protein>
    <submittedName>
        <fullName evidence="9">Permease of the major facilitator superfamily</fullName>
    </submittedName>
</protein>
<comment type="similarity">
    <text evidence="2">Belongs to the major facilitator superfamily. EmrB family.</text>
</comment>
<organism evidence="9 10">
    <name type="scientific">Corynebacterium matruchotii</name>
    <dbReference type="NCBI Taxonomy" id="43768"/>
    <lineage>
        <taxon>Bacteria</taxon>
        <taxon>Bacillati</taxon>
        <taxon>Actinomycetota</taxon>
        <taxon>Actinomycetes</taxon>
        <taxon>Mycobacteriales</taxon>
        <taxon>Corynebacteriaceae</taxon>
        <taxon>Corynebacterium</taxon>
    </lineage>
</organism>
<name>A0A6H9XNM5_9CORY</name>
<evidence type="ECO:0000313" key="10">
    <source>
        <dbReference type="Proteomes" id="UP000249886"/>
    </source>
</evidence>
<dbReference type="NCBIfam" id="TIGR00711">
    <property type="entry name" value="efflux_EmrB"/>
    <property type="match status" value="1"/>
</dbReference>
<keyword evidence="5" id="KW-0812">Transmembrane</keyword>
<dbReference type="PANTHER" id="PTHR42718:SF9">
    <property type="entry name" value="MAJOR FACILITATOR SUPERFAMILY MULTIDRUG TRANSPORTER MFSC"/>
    <property type="match status" value="1"/>
</dbReference>
<evidence type="ECO:0000256" key="5">
    <source>
        <dbReference type="ARBA" id="ARBA00022692"/>
    </source>
</evidence>
<evidence type="ECO:0000256" key="2">
    <source>
        <dbReference type="ARBA" id="ARBA00008537"/>
    </source>
</evidence>
<proteinExistence type="inferred from homology"/>
<dbReference type="PROSITE" id="PS50850">
    <property type="entry name" value="MFS"/>
    <property type="match status" value="1"/>
</dbReference>
<keyword evidence="6" id="KW-1133">Transmembrane helix</keyword>
<evidence type="ECO:0000256" key="6">
    <source>
        <dbReference type="ARBA" id="ARBA00022989"/>
    </source>
</evidence>
<dbReference type="AlphaFoldDB" id="A0A6H9XNM5"/>
<dbReference type="InterPro" id="IPR011701">
    <property type="entry name" value="MFS"/>
</dbReference>
<gene>
    <name evidence="9" type="primary">emrB</name>
    <name evidence="9" type="ORF">NCTC10254_01467</name>
</gene>
<sequence>MDMDNPGLTRESKLVLGTLVLAATVMLLNETTLSVALPVIMDSFGVTAATAQWLTTGFMLTMAVVIPTTGFVIERLTTRQVFITAFVFFLGGTLVAALAPVFLVLLGGRVLQAAGTALIMPLLMTTVMNVVPPSMRGSFVGMMSVVISLAPAFGPTVSGFILNYFSWNFVFWFMVPFVVFILLVGVKYISNVGESTEKPFDIISVPLAAIGFGGLVYALSDIETLMAGSFVPIIVGVAAIIALVAFVLRQLSLGKRDQAFLDLRVFAVPGFAIAIVLVMVIFGLLLGLVTVLPIYLQKAILVTTAVSGLVVMPGGLLQGLAAPFIGRLYDRVGVRPLMIPGIIVVAISTGLLTWAAYQRFGPIAMAMLYVLFEVGIAFGITPLYTASLSSLPAHLYSHGSATLSTAQQLASAIGVAILVAVLTQQTNSKVAAGAPLVDATAHGATSAFLVATILAVVAVLLSFFIKQAKN</sequence>
<feature type="domain" description="Major facilitator superfamily (MFS) profile" evidence="8">
    <location>
        <begin position="15"/>
        <end position="470"/>
    </location>
</feature>
<dbReference type="Gene3D" id="1.20.1250.20">
    <property type="entry name" value="MFS general substrate transporter like domains"/>
    <property type="match status" value="1"/>
</dbReference>
<dbReference type="GeneID" id="84573670"/>
<dbReference type="PANTHER" id="PTHR42718">
    <property type="entry name" value="MAJOR FACILITATOR SUPERFAMILY MULTIDRUG TRANSPORTER MFSC"/>
    <property type="match status" value="1"/>
</dbReference>
<dbReference type="GO" id="GO:0022857">
    <property type="term" value="F:transmembrane transporter activity"/>
    <property type="evidence" value="ECO:0007669"/>
    <property type="project" value="InterPro"/>
</dbReference>
<dbReference type="InterPro" id="IPR020846">
    <property type="entry name" value="MFS_dom"/>
</dbReference>
<evidence type="ECO:0000259" key="8">
    <source>
        <dbReference type="PROSITE" id="PS50850"/>
    </source>
</evidence>
<dbReference type="PRINTS" id="PR01036">
    <property type="entry name" value="TCRTETB"/>
</dbReference>
<evidence type="ECO:0000256" key="1">
    <source>
        <dbReference type="ARBA" id="ARBA00004651"/>
    </source>
</evidence>
<dbReference type="RefSeq" id="WP_005522138.1">
    <property type="nucleotide sequence ID" value="NZ_CAJPQJ010000015.1"/>
</dbReference>
<dbReference type="Proteomes" id="UP000249886">
    <property type="component" value="Unassembled WGS sequence"/>
</dbReference>
<evidence type="ECO:0000256" key="4">
    <source>
        <dbReference type="ARBA" id="ARBA00022475"/>
    </source>
</evidence>
<dbReference type="InterPro" id="IPR036259">
    <property type="entry name" value="MFS_trans_sf"/>
</dbReference>
<dbReference type="SUPFAM" id="SSF103473">
    <property type="entry name" value="MFS general substrate transporter"/>
    <property type="match status" value="1"/>
</dbReference>
<comment type="subcellular location">
    <subcellularLocation>
        <location evidence="1">Cell membrane</location>
        <topology evidence="1">Multi-pass membrane protein</topology>
    </subcellularLocation>
</comment>
<dbReference type="GO" id="GO:0005886">
    <property type="term" value="C:plasma membrane"/>
    <property type="evidence" value="ECO:0007669"/>
    <property type="project" value="UniProtKB-SubCell"/>
</dbReference>
<reference evidence="9 10" key="1">
    <citation type="submission" date="2018-06" db="EMBL/GenBank/DDBJ databases">
        <authorList>
            <consortium name="Pathogen Informatics"/>
            <person name="Doyle S."/>
        </authorList>
    </citation>
    <scope>NUCLEOTIDE SEQUENCE [LARGE SCALE GENOMIC DNA]</scope>
    <source>
        <strain evidence="9 10">NCTC10254</strain>
    </source>
</reference>
<keyword evidence="7" id="KW-0472">Membrane</keyword>
<dbReference type="Gene3D" id="1.20.1720.10">
    <property type="entry name" value="Multidrug resistance protein D"/>
    <property type="match status" value="1"/>
</dbReference>
<comment type="caution">
    <text evidence="9">The sequence shown here is derived from an EMBL/GenBank/DDBJ whole genome shotgun (WGS) entry which is preliminary data.</text>
</comment>
<keyword evidence="4" id="KW-1003">Cell membrane</keyword>
<keyword evidence="3" id="KW-0813">Transport</keyword>